<proteinExistence type="predicted"/>
<evidence type="ECO:0000313" key="3">
    <source>
        <dbReference type="Proteomes" id="UP000823561"/>
    </source>
</evidence>
<dbReference type="PANTHER" id="PTHR47331:SF5">
    <property type="entry name" value="RIBONUCLEASE H"/>
    <property type="match status" value="1"/>
</dbReference>
<protein>
    <submittedName>
        <fullName evidence="2">Uncharacterized protein</fullName>
    </submittedName>
</protein>
<evidence type="ECO:0000313" key="2">
    <source>
        <dbReference type="EMBL" id="KAG5263884.1"/>
    </source>
</evidence>
<dbReference type="Proteomes" id="UP000823561">
    <property type="component" value="Chromosome 21"/>
</dbReference>
<evidence type="ECO:0000256" key="1">
    <source>
        <dbReference type="SAM" id="MobiDB-lite"/>
    </source>
</evidence>
<feature type="compositionally biased region" description="Polar residues" evidence="1">
    <location>
        <begin position="411"/>
        <end position="420"/>
    </location>
</feature>
<dbReference type="EMBL" id="JADWDJ010000021">
    <property type="protein sequence ID" value="KAG5263884.1"/>
    <property type="molecule type" value="Genomic_DNA"/>
</dbReference>
<feature type="region of interest" description="Disordered" evidence="1">
    <location>
        <begin position="390"/>
        <end position="420"/>
    </location>
</feature>
<gene>
    <name evidence="2" type="ORF">AALO_G00269700</name>
</gene>
<sequence length="420" mass="46435">MLEQSLQSQQRMSAGLAELKAVRADILQLVNTARSLQQPHEAHGYHPTTVDVDGGWPPPPLWLSNTGDVPPASEQPTVGRLDRLMSELQLLRNETLAAKPNVAPVAQPLSAPPTSQPFGPTYPSNSHDPTVTQRQRPAWSSLPPPPPQLTSTPYGVPLNPTALRPPPVQCPPPPQGLPYATRQAPTYSRPSYHTSIVESAYRGPRATIPNFSHRDPGEFTHLKIALENLLPVDSTEMFKYQVYHLKLEEAKLIADAYIHSQTPFTDTMMALNEKFGQPHLLTIKRIAEVMDTPDIRRGDAVAFDQFSLQIQSLVGMLKTLGPDGEVELLCGTHVARLLSKLPPEQRADFRRCMFSQSKRSYTLYDLAQWQKHEAWCQDFDGQLFSRGVKAKPSAKPSINPKKPSVTVLHGTDSTPTVGPS</sequence>
<keyword evidence="3" id="KW-1185">Reference proteome</keyword>
<reference evidence="2" key="1">
    <citation type="submission" date="2020-10" db="EMBL/GenBank/DDBJ databases">
        <title>Chromosome-scale genome assembly of the Allis shad, Alosa alosa.</title>
        <authorList>
            <person name="Margot Z."/>
            <person name="Christophe K."/>
            <person name="Cabau C."/>
            <person name="Louis A."/>
            <person name="Berthelot C."/>
            <person name="Parey E."/>
            <person name="Roest Crollius H."/>
            <person name="Montfort J."/>
            <person name="Robinson-Rechavi M."/>
            <person name="Bucao C."/>
            <person name="Bouchez O."/>
            <person name="Gislard M."/>
            <person name="Lluch J."/>
            <person name="Milhes M."/>
            <person name="Lampietro C."/>
            <person name="Lopez Roques C."/>
            <person name="Donnadieu C."/>
            <person name="Braasch I."/>
            <person name="Desvignes T."/>
            <person name="Postlethwait J."/>
            <person name="Bobe J."/>
            <person name="Guiguen Y."/>
        </authorList>
    </citation>
    <scope>NUCLEOTIDE SEQUENCE</scope>
    <source>
        <strain evidence="2">M-15738</strain>
        <tissue evidence="2">Blood</tissue>
    </source>
</reference>
<feature type="compositionally biased region" description="Polar residues" evidence="1">
    <location>
        <begin position="116"/>
        <end position="135"/>
    </location>
</feature>
<dbReference type="PANTHER" id="PTHR47331">
    <property type="entry name" value="PHD-TYPE DOMAIN-CONTAINING PROTEIN"/>
    <property type="match status" value="1"/>
</dbReference>
<accession>A0AAV6FLZ6</accession>
<name>A0AAV6FLZ6_9TELE</name>
<comment type="caution">
    <text evidence="2">The sequence shown here is derived from an EMBL/GenBank/DDBJ whole genome shotgun (WGS) entry which is preliminary data.</text>
</comment>
<organism evidence="2 3">
    <name type="scientific">Alosa alosa</name>
    <name type="common">allis shad</name>
    <dbReference type="NCBI Taxonomy" id="278164"/>
    <lineage>
        <taxon>Eukaryota</taxon>
        <taxon>Metazoa</taxon>
        <taxon>Chordata</taxon>
        <taxon>Craniata</taxon>
        <taxon>Vertebrata</taxon>
        <taxon>Euteleostomi</taxon>
        <taxon>Actinopterygii</taxon>
        <taxon>Neopterygii</taxon>
        <taxon>Teleostei</taxon>
        <taxon>Clupei</taxon>
        <taxon>Clupeiformes</taxon>
        <taxon>Clupeoidei</taxon>
        <taxon>Clupeidae</taxon>
        <taxon>Alosa</taxon>
    </lineage>
</organism>
<feature type="region of interest" description="Disordered" evidence="1">
    <location>
        <begin position="105"/>
        <end position="152"/>
    </location>
</feature>
<dbReference type="AlphaFoldDB" id="A0AAV6FLZ6"/>